<dbReference type="GO" id="GO:0043565">
    <property type="term" value="F:sequence-specific DNA binding"/>
    <property type="evidence" value="ECO:0007669"/>
    <property type="project" value="TreeGrafter"/>
</dbReference>
<dbReference type="PROSITE" id="PS51369">
    <property type="entry name" value="TCP"/>
    <property type="match status" value="1"/>
</dbReference>
<proteinExistence type="predicted"/>
<dbReference type="GO" id="GO:0005634">
    <property type="term" value="C:nucleus"/>
    <property type="evidence" value="ECO:0007669"/>
    <property type="project" value="UniProtKB-SubCell"/>
</dbReference>
<reference evidence="7 8" key="1">
    <citation type="submission" date="2022-01" db="EMBL/GenBank/DDBJ databases">
        <authorList>
            <person name="Xiong W."/>
            <person name="Schranz E."/>
        </authorList>
    </citation>
    <scope>NUCLEOTIDE SEQUENCE [LARGE SCALE GENOMIC DNA]</scope>
</reference>
<protein>
    <recommendedName>
        <fullName evidence="6">TCP domain-containing protein</fullName>
    </recommendedName>
</protein>
<evidence type="ECO:0000256" key="1">
    <source>
        <dbReference type="ARBA" id="ARBA00004123"/>
    </source>
</evidence>
<dbReference type="InterPro" id="IPR017887">
    <property type="entry name" value="TF_TCP_subgr"/>
</dbReference>
<dbReference type="EMBL" id="CAKMRJ010000002">
    <property type="protein sequence ID" value="CAH1416990.1"/>
    <property type="molecule type" value="Genomic_DNA"/>
</dbReference>
<evidence type="ECO:0000256" key="5">
    <source>
        <dbReference type="ARBA" id="ARBA00023242"/>
    </source>
</evidence>
<dbReference type="GO" id="GO:0003700">
    <property type="term" value="F:DNA-binding transcription factor activity"/>
    <property type="evidence" value="ECO:0007669"/>
    <property type="project" value="InterPro"/>
</dbReference>
<dbReference type="InterPro" id="IPR005333">
    <property type="entry name" value="Transcription_factor_TCP"/>
</dbReference>
<accession>A0AAU9LST7</accession>
<keyword evidence="3" id="KW-0238">DNA-binding</keyword>
<keyword evidence="8" id="KW-1185">Reference proteome</keyword>
<dbReference type="Pfam" id="PF03634">
    <property type="entry name" value="TCP"/>
    <property type="match status" value="1"/>
</dbReference>
<keyword evidence="2" id="KW-0805">Transcription regulation</keyword>
<dbReference type="PANTHER" id="PTHR31072:SF93">
    <property type="entry name" value="TRANSCRIPTION FACTOR TCP24"/>
    <property type="match status" value="1"/>
</dbReference>
<dbReference type="PANTHER" id="PTHR31072">
    <property type="entry name" value="TRANSCRIPTION FACTOR TCP4-RELATED"/>
    <property type="match status" value="1"/>
</dbReference>
<gene>
    <name evidence="7" type="ORF">LVIROSA_LOCUS4714</name>
</gene>
<sequence length="134" mass="15481">MRKSKGTGEIVEVEGGGRIVRSLRRKDHHSKVCTSKGPRDRHVRLSANTSIQFYDVQDRLGYDRPSKAIDWMMKVLGFEHYNTSLMHSKMITMSMSFLYLLSIPLRHFIEQVVSGTRRSPLLRKSVVLMTTQWG</sequence>
<comment type="subcellular location">
    <subcellularLocation>
        <location evidence="1">Nucleus</location>
    </subcellularLocation>
</comment>
<feature type="domain" description="TCP" evidence="6">
    <location>
        <begin position="25"/>
        <end position="83"/>
    </location>
</feature>
<dbReference type="AlphaFoldDB" id="A0AAU9LST7"/>
<keyword evidence="5" id="KW-0539">Nucleus</keyword>
<comment type="caution">
    <text evidence="7">The sequence shown here is derived from an EMBL/GenBank/DDBJ whole genome shotgun (WGS) entry which is preliminary data.</text>
</comment>
<organism evidence="7 8">
    <name type="scientific">Lactuca virosa</name>
    <dbReference type="NCBI Taxonomy" id="75947"/>
    <lineage>
        <taxon>Eukaryota</taxon>
        <taxon>Viridiplantae</taxon>
        <taxon>Streptophyta</taxon>
        <taxon>Embryophyta</taxon>
        <taxon>Tracheophyta</taxon>
        <taxon>Spermatophyta</taxon>
        <taxon>Magnoliopsida</taxon>
        <taxon>eudicotyledons</taxon>
        <taxon>Gunneridae</taxon>
        <taxon>Pentapetalae</taxon>
        <taxon>asterids</taxon>
        <taxon>campanulids</taxon>
        <taxon>Asterales</taxon>
        <taxon>Asteraceae</taxon>
        <taxon>Cichorioideae</taxon>
        <taxon>Cichorieae</taxon>
        <taxon>Lactucinae</taxon>
        <taxon>Lactuca</taxon>
    </lineage>
</organism>
<evidence type="ECO:0000256" key="2">
    <source>
        <dbReference type="ARBA" id="ARBA00023015"/>
    </source>
</evidence>
<evidence type="ECO:0000256" key="3">
    <source>
        <dbReference type="ARBA" id="ARBA00023125"/>
    </source>
</evidence>
<dbReference type="Proteomes" id="UP001157418">
    <property type="component" value="Unassembled WGS sequence"/>
</dbReference>
<evidence type="ECO:0000313" key="8">
    <source>
        <dbReference type="Proteomes" id="UP001157418"/>
    </source>
</evidence>
<name>A0AAU9LST7_9ASTR</name>
<keyword evidence="4" id="KW-0804">Transcription</keyword>
<evidence type="ECO:0000313" key="7">
    <source>
        <dbReference type="EMBL" id="CAH1416990.1"/>
    </source>
</evidence>
<evidence type="ECO:0000259" key="6">
    <source>
        <dbReference type="PROSITE" id="PS51369"/>
    </source>
</evidence>
<evidence type="ECO:0000256" key="4">
    <source>
        <dbReference type="ARBA" id="ARBA00023163"/>
    </source>
</evidence>